<dbReference type="Proteomes" id="UP001165121">
    <property type="component" value="Unassembled WGS sequence"/>
</dbReference>
<feature type="region of interest" description="Disordered" evidence="1">
    <location>
        <begin position="736"/>
        <end position="756"/>
    </location>
</feature>
<name>A0A9W6TW09_9STRA</name>
<proteinExistence type="predicted"/>
<sequence length="1079" mass="119705">MSPLLLLGALGEVLESYINWERQAQSGEDARAVQDHNYEPYRCNGEVYNVHKHQGRTIYPPHSRLEVSTYLASARRYSPPQSGGGGEERYRLSRQREALQAFTARRMKCIALVLLFAGWVMIAQASREDNLRRALGELAASAKQKAVTGQDLLEGPPEIITSLPLFKQLVREERRELLSQIGELHLFGDGSVPHNTTHAELFLQESADSYGSAQAQFLLGVLRASSDDDDNAAAYLYYEFAAHGGSIGASMALGYRALHGYSSTKSCVTAMRHYKFAADRVVTEQSEQKLQLYAFPEPVRLSETEGARYHTDLNPAEDFHRAEYLRQRAGDFRNADLMVQSASITLFSDLYRTAGVTSTEEHAVRERQALRFLERSIEMGSIKAQALMGHVHAHGLAGSYPNVTKAVELYESALNASKAQPSGEAANGLGLVYSRGIGGVEVDLERARSLFKVAANAGHAEGVYNTGLAFLELGSYHTARAKEYFVAAAHVGHLKSIFQLARIKQRQIRTINSLTSPSASCEEVVELYKRVAEYSREGTTMMLRALAHSQRGNWALALELYLVAAEMGYEVAQSNAIWLIERVRRQVFGTASIRSSKLLDDLYTRLITRASTQDSTDALLRLGDRAFHDKDYSSALRYYQHADLVSAGTSAEALFSVGYMYEYGLGVSSISSERATLYYHLAGEKEPAVHMVMALLQLKLRALKGIKQVTDMLQSVVLLITQHSDDAGTSIDQISSSTMAQSVDEGTVSTSRDISGIDHHQNTYQRQVSTLEDSASLSDEDNDENVIASGMGVAISSDSYEYAAALQFVGAQSRLHLELLQGDLPLEQQDLTIETWLRVDDLPSANNRAEQVITLVDALDNFQLEIIPATGAAGDSSWILRFRKYSLVDKQFPELVLSFSHAPLLPHTWNHIAVTFDATFQTVTLMLNARIKQVLTFRPHPAAPSRSEWATSDGESSTSSKFLAIGSNLARIYGMKTPNSKVFSGQVVHFRLWKTRKTIKEVRLLMVEQYDDVATRDLLIHLRYDLRGTPISTSPDETNSDKKHSKSTPKRVMNRDQTVPEAHGIQLKIVEFPPPTDSV</sequence>
<feature type="region of interest" description="Disordered" evidence="1">
    <location>
        <begin position="1030"/>
        <end position="1059"/>
    </location>
</feature>
<dbReference type="AlphaFoldDB" id="A0A9W6TW09"/>
<dbReference type="SUPFAM" id="SSF49899">
    <property type="entry name" value="Concanavalin A-like lectins/glucanases"/>
    <property type="match status" value="1"/>
</dbReference>
<dbReference type="EMBL" id="BSXT01000202">
    <property type="protein sequence ID" value="GMF20610.1"/>
    <property type="molecule type" value="Genomic_DNA"/>
</dbReference>
<accession>A0A9W6TW09</accession>
<dbReference type="InterPro" id="IPR006597">
    <property type="entry name" value="Sel1-like"/>
</dbReference>
<dbReference type="Gene3D" id="1.25.40.10">
    <property type="entry name" value="Tetratricopeptide repeat domain"/>
    <property type="match status" value="3"/>
</dbReference>
<dbReference type="InterPro" id="IPR013320">
    <property type="entry name" value="ConA-like_dom_sf"/>
</dbReference>
<dbReference type="Gene3D" id="2.60.120.200">
    <property type="match status" value="1"/>
</dbReference>
<dbReference type="Pfam" id="PF08238">
    <property type="entry name" value="Sel1"/>
    <property type="match status" value="5"/>
</dbReference>
<comment type="caution">
    <text evidence="2">The sequence shown here is derived from an EMBL/GenBank/DDBJ whole genome shotgun (WGS) entry which is preliminary data.</text>
</comment>
<dbReference type="SMART" id="SM00671">
    <property type="entry name" value="SEL1"/>
    <property type="match status" value="6"/>
</dbReference>
<evidence type="ECO:0000313" key="3">
    <source>
        <dbReference type="Proteomes" id="UP001165121"/>
    </source>
</evidence>
<dbReference type="GO" id="GO:0036503">
    <property type="term" value="P:ERAD pathway"/>
    <property type="evidence" value="ECO:0007669"/>
    <property type="project" value="InterPro"/>
</dbReference>
<evidence type="ECO:0000256" key="1">
    <source>
        <dbReference type="SAM" id="MobiDB-lite"/>
    </source>
</evidence>
<organism evidence="2 3">
    <name type="scientific">Phytophthora fragariaefolia</name>
    <dbReference type="NCBI Taxonomy" id="1490495"/>
    <lineage>
        <taxon>Eukaryota</taxon>
        <taxon>Sar</taxon>
        <taxon>Stramenopiles</taxon>
        <taxon>Oomycota</taxon>
        <taxon>Peronosporomycetes</taxon>
        <taxon>Peronosporales</taxon>
        <taxon>Peronosporaceae</taxon>
        <taxon>Phytophthora</taxon>
    </lineage>
</organism>
<dbReference type="PANTHER" id="PTHR45084:SF1">
    <property type="entry name" value="ERAD-ASSOCIATED E3 UBIQUITIN-PROTEIN LIGASE COMPONENT HRD3A-RELATED"/>
    <property type="match status" value="1"/>
</dbReference>
<dbReference type="InterPro" id="IPR044623">
    <property type="entry name" value="HRD3"/>
</dbReference>
<reference evidence="2" key="1">
    <citation type="submission" date="2023-04" db="EMBL/GenBank/DDBJ databases">
        <title>Phytophthora fragariaefolia NBRC 109709.</title>
        <authorList>
            <person name="Ichikawa N."/>
            <person name="Sato H."/>
            <person name="Tonouchi N."/>
        </authorList>
    </citation>
    <scope>NUCLEOTIDE SEQUENCE</scope>
    <source>
        <strain evidence="2">NBRC 109709</strain>
    </source>
</reference>
<protein>
    <submittedName>
        <fullName evidence="2">Unnamed protein product</fullName>
    </submittedName>
</protein>
<keyword evidence="3" id="KW-1185">Reference proteome</keyword>
<dbReference type="SUPFAM" id="SSF81901">
    <property type="entry name" value="HCP-like"/>
    <property type="match status" value="3"/>
</dbReference>
<dbReference type="PANTHER" id="PTHR45084">
    <property type="entry name" value="ERAD-ASSOCIATED E3 UBIQUITIN-PROTEIN LIGASE COMPONENT HRD3A-RELATED"/>
    <property type="match status" value="1"/>
</dbReference>
<gene>
    <name evidence="2" type="ORF">Pfra01_000251100</name>
</gene>
<evidence type="ECO:0000313" key="2">
    <source>
        <dbReference type="EMBL" id="GMF20610.1"/>
    </source>
</evidence>
<dbReference type="InterPro" id="IPR011990">
    <property type="entry name" value="TPR-like_helical_dom_sf"/>
</dbReference>
<dbReference type="OrthoDB" id="2384430at2759"/>